<dbReference type="EMBL" id="FOZG01000003">
    <property type="protein sequence ID" value="SFS10144.1"/>
    <property type="molecule type" value="Genomic_DNA"/>
</dbReference>
<evidence type="ECO:0000256" key="1">
    <source>
        <dbReference type="SAM" id="MobiDB-lite"/>
    </source>
</evidence>
<reference evidence="2 3" key="1">
    <citation type="submission" date="2016-10" db="EMBL/GenBank/DDBJ databases">
        <authorList>
            <person name="de Groot N.N."/>
        </authorList>
    </citation>
    <scope>NUCLEOTIDE SEQUENCE [LARGE SCALE GENOMIC DNA]</scope>
    <source>
        <strain evidence="2 3">S5-249</strain>
    </source>
</reference>
<gene>
    <name evidence="2" type="ORF">SAMN05192580_3375</name>
</gene>
<proteinExistence type="predicted"/>
<feature type="compositionally biased region" description="Low complexity" evidence="1">
    <location>
        <begin position="62"/>
        <end position="81"/>
    </location>
</feature>
<dbReference type="Proteomes" id="UP000198824">
    <property type="component" value="Unassembled WGS sequence"/>
</dbReference>
<dbReference type="STRING" id="1166337.SAMN05192580_3375"/>
<name>A0A1I6M3A9_9SPHN</name>
<feature type="compositionally biased region" description="Gly residues" evidence="1">
    <location>
        <begin position="150"/>
        <end position="159"/>
    </location>
</feature>
<organism evidence="2 3">
    <name type="scientific">Sphingomonas jatrophae</name>
    <dbReference type="NCBI Taxonomy" id="1166337"/>
    <lineage>
        <taxon>Bacteria</taxon>
        <taxon>Pseudomonadati</taxon>
        <taxon>Pseudomonadota</taxon>
        <taxon>Alphaproteobacteria</taxon>
        <taxon>Sphingomonadales</taxon>
        <taxon>Sphingomonadaceae</taxon>
        <taxon>Sphingomonas</taxon>
    </lineage>
</organism>
<dbReference type="AlphaFoldDB" id="A0A1I6M3A9"/>
<dbReference type="OrthoDB" id="7410762at2"/>
<dbReference type="RefSeq" id="WP_093316253.1">
    <property type="nucleotide sequence ID" value="NZ_FOZG01000003.1"/>
</dbReference>
<sequence>MASAPLPSDPLHVPFRRRAAGLALALAANLLLLALLLGLVPVLPGPPPAGRGPTVITLSPDAAESPSPSESPASETRAAKAAPERARTPAAPQPVPPPPVPAEPDRPLPMILLTPDEFASADIGRMPKRGAAEGTESADAGAGAASMGKGSDGSIGVGPNGERLYRADWVREPTDAELATYLPRDAPGGGYGVVACRTVARNRVEDCAEVAESPAGSGYARSVRLAAWQFLVRPPRVGGRTLVGAWVQIRITYSRRKAD</sequence>
<evidence type="ECO:0000313" key="2">
    <source>
        <dbReference type="EMBL" id="SFS10144.1"/>
    </source>
</evidence>
<feature type="region of interest" description="Disordered" evidence="1">
    <location>
        <begin position="128"/>
        <end position="159"/>
    </location>
</feature>
<feature type="compositionally biased region" description="Low complexity" evidence="1">
    <location>
        <begin position="132"/>
        <end position="149"/>
    </location>
</feature>
<keyword evidence="3" id="KW-1185">Reference proteome</keyword>
<feature type="compositionally biased region" description="Pro residues" evidence="1">
    <location>
        <begin position="91"/>
        <end position="102"/>
    </location>
</feature>
<accession>A0A1I6M3A9</accession>
<feature type="region of interest" description="Disordered" evidence="1">
    <location>
        <begin position="51"/>
        <end position="109"/>
    </location>
</feature>
<evidence type="ECO:0000313" key="3">
    <source>
        <dbReference type="Proteomes" id="UP000198824"/>
    </source>
</evidence>
<protein>
    <submittedName>
        <fullName evidence="2">Protein TonB</fullName>
    </submittedName>
</protein>